<comment type="catalytic activity">
    <reaction evidence="8">
        <text>L-seryl-[protein] + ATP = O-phospho-L-seryl-[protein] + ADP + H(+)</text>
        <dbReference type="Rhea" id="RHEA:17989"/>
        <dbReference type="Rhea" id="RHEA-COMP:9863"/>
        <dbReference type="Rhea" id="RHEA-COMP:11604"/>
        <dbReference type="ChEBI" id="CHEBI:15378"/>
        <dbReference type="ChEBI" id="CHEBI:29999"/>
        <dbReference type="ChEBI" id="CHEBI:30616"/>
        <dbReference type="ChEBI" id="CHEBI:83421"/>
        <dbReference type="ChEBI" id="CHEBI:456216"/>
        <dbReference type="EC" id="2.7.11.1"/>
    </reaction>
</comment>
<dbReference type="GO" id="GO:0004674">
    <property type="term" value="F:protein serine/threonine kinase activity"/>
    <property type="evidence" value="ECO:0007669"/>
    <property type="project" value="UniProtKB-KW"/>
</dbReference>
<keyword evidence="4" id="KW-0547">Nucleotide-binding</keyword>
<accession>A0AAP0RJT5</accession>
<evidence type="ECO:0000256" key="7">
    <source>
        <dbReference type="ARBA" id="ARBA00047899"/>
    </source>
</evidence>
<dbReference type="Gene3D" id="1.10.510.10">
    <property type="entry name" value="Transferase(Phosphotransferase) domain 1"/>
    <property type="match status" value="1"/>
</dbReference>
<dbReference type="InterPro" id="IPR000719">
    <property type="entry name" value="Prot_kinase_dom"/>
</dbReference>
<dbReference type="SMART" id="SM00220">
    <property type="entry name" value="S_TKc"/>
    <property type="match status" value="1"/>
</dbReference>
<evidence type="ECO:0000256" key="9">
    <source>
        <dbReference type="SAM" id="Phobius"/>
    </source>
</evidence>
<evidence type="ECO:0000313" key="11">
    <source>
        <dbReference type="EMBL" id="KAK9278583.1"/>
    </source>
</evidence>
<sequence length="538" mass="60321">MIVRVDTSESTSGAEVFLERIFIKKFADFVDGILFNGLNAKLYWKDMGIYKEVVAIVRTNHRGRALFVFEFSFNHNKSMVIFPEGRDAFGWRSLFISLKECLDSVSHRRKIQTLLLESPLSYLQMAKLPLLSLSGACDVKAVDNKVLFQMRDMEEEDDGGWPQSNRVISDFSYSHKTLHLNSILSGTKGGSTVLDFEGNHDHDDGGLVREEHGLDGDCDGGDDGGGLGITWELRIPKLIMETDSELAQTLIRDADQNTHPKRNCSADFIANWGLDSGVSSTFLDPCPGLGICIMADLAVIITEILCSGRHKILWIILVSALGGFIVLTGIGFWIAKGYLGRSYHRSSNGLSTSIYLSKLNFRYQELRRATNNFDSSKKLAQGSYGSVSKGVLPDGREIAVKRLFLNTRQWIDQFFNEVNLIIQLRHKNLVKLLGCSVDGPESLLVYTYYFNKGLDHFIFDENQAKLLDLKKRIDIIQGVAEGLAYLHEESEIRIIHRDIKASNILLDDKYKPKITDFGLARSFTEDQTHLSTGIAGTL</sequence>
<dbReference type="FunFam" id="1.10.510.10:FF:001023">
    <property type="entry name" value="Os07g0541700 protein"/>
    <property type="match status" value="1"/>
</dbReference>
<dbReference type="FunFam" id="3.30.200.20:FF:001208">
    <property type="entry name" value="Putative DUF26-domain receptor-like protein kinase family protein"/>
    <property type="match status" value="1"/>
</dbReference>
<dbReference type="InterPro" id="IPR008271">
    <property type="entry name" value="Ser/Thr_kinase_AS"/>
</dbReference>
<keyword evidence="12" id="KW-1185">Reference proteome</keyword>
<dbReference type="EC" id="2.7.11.1" evidence="1"/>
<dbReference type="InterPro" id="IPR001245">
    <property type="entry name" value="Ser-Thr/Tyr_kinase_cat_dom"/>
</dbReference>
<dbReference type="InterPro" id="IPR011009">
    <property type="entry name" value="Kinase-like_dom_sf"/>
</dbReference>
<keyword evidence="9" id="KW-1133">Transmembrane helix</keyword>
<dbReference type="EMBL" id="JBBPBK010000009">
    <property type="protein sequence ID" value="KAK9278583.1"/>
    <property type="molecule type" value="Genomic_DNA"/>
</dbReference>
<keyword evidence="2" id="KW-0723">Serine/threonine-protein kinase</keyword>
<dbReference type="Proteomes" id="UP001415857">
    <property type="component" value="Unassembled WGS sequence"/>
</dbReference>
<evidence type="ECO:0000259" key="10">
    <source>
        <dbReference type="PROSITE" id="PS50011"/>
    </source>
</evidence>
<evidence type="ECO:0000256" key="6">
    <source>
        <dbReference type="ARBA" id="ARBA00022840"/>
    </source>
</evidence>
<dbReference type="PROSITE" id="PS00108">
    <property type="entry name" value="PROTEIN_KINASE_ST"/>
    <property type="match status" value="1"/>
</dbReference>
<dbReference type="Gene3D" id="3.30.200.20">
    <property type="entry name" value="Phosphorylase Kinase, domain 1"/>
    <property type="match status" value="1"/>
</dbReference>
<comment type="caution">
    <text evidence="11">The sequence shown here is derived from an EMBL/GenBank/DDBJ whole genome shotgun (WGS) entry which is preliminary data.</text>
</comment>
<evidence type="ECO:0000256" key="2">
    <source>
        <dbReference type="ARBA" id="ARBA00022527"/>
    </source>
</evidence>
<name>A0AAP0RJT5_LIQFO</name>
<dbReference type="InterPro" id="IPR052059">
    <property type="entry name" value="CR_Ser/Thr_kinase"/>
</dbReference>
<dbReference type="SUPFAM" id="SSF56112">
    <property type="entry name" value="Protein kinase-like (PK-like)"/>
    <property type="match status" value="1"/>
</dbReference>
<dbReference type="AlphaFoldDB" id="A0AAP0RJT5"/>
<proteinExistence type="predicted"/>
<evidence type="ECO:0000313" key="12">
    <source>
        <dbReference type="Proteomes" id="UP001415857"/>
    </source>
</evidence>
<protein>
    <recommendedName>
        <fullName evidence="1">non-specific serine/threonine protein kinase</fullName>
        <ecNumber evidence="1">2.7.11.1</ecNumber>
    </recommendedName>
</protein>
<dbReference type="PANTHER" id="PTHR47973">
    <property type="entry name" value="CYSTEINE-RICH RECEPTOR-LIKE PROTEIN KINASE 3"/>
    <property type="match status" value="1"/>
</dbReference>
<keyword evidence="5" id="KW-0418">Kinase</keyword>
<evidence type="ECO:0000256" key="4">
    <source>
        <dbReference type="ARBA" id="ARBA00022741"/>
    </source>
</evidence>
<reference evidence="11 12" key="1">
    <citation type="journal article" date="2024" name="Plant J.">
        <title>Genome sequences and population genomics reveal climatic adaptation and genomic divergence between two closely related sweetgum species.</title>
        <authorList>
            <person name="Xu W.Q."/>
            <person name="Ren C.Q."/>
            <person name="Zhang X.Y."/>
            <person name="Comes H.P."/>
            <person name="Liu X.H."/>
            <person name="Li Y.G."/>
            <person name="Kettle C.J."/>
            <person name="Jalonen R."/>
            <person name="Gaisberger H."/>
            <person name="Ma Y.Z."/>
            <person name="Qiu Y.X."/>
        </authorList>
    </citation>
    <scope>NUCLEOTIDE SEQUENCE [LARGE SCALE GENOMIC DNA]</scope>
    <source>
        <strain evidence="11">Hangzhou</strain>
    </source>
</reference>
<dbReference type="PROSITE" id="PS50011">
    <property type="entry name" value="PROTEIN_KINASE_DOM"/>
    <property type="match status" value="1"/>
</dbReference>
<evidence type="ECO:0000256" key="5">
    <source>
        <dbReference type="ARBA" id="ARBA00022777"/>
    </source>
</evidence>
<keyword evidence="6" id="KW-0067">ATP-binding</keyword>
<feature type="domain" description="Protein kinase" evidence="10">
    <location>
        <begin position="373"/>
        <end position="538"/>
    </location>
</feature>
<dbReference type="GO" id="GO:0005524">
    <property type="term" value="F:ATP binding"/>
    <property type="evidence" value="ECO:0007669"/>
    <property type="project" value="UniProtKB-KW"/>
</dbReference>
<keyword evidence="9" id="KW-0472">Membrane</keyword>
<evidence type="ECO:0000256" key="3">
    <source>
        <dbReference type="ARBA" id="ARBA00022679"/>
    </source>
</evidence>
<keyword evidence="3" id="KW-0808">Transferase</keyword>
<keyword evidence="9" id="KW-0812">Transmembrane</keyword>
<organism evidence="11 12">
    <name type="scientific">Liquidambar formosana</name>
    <name type="common">Formosan gum</name>
    <dbReference type="NCBI Taxonomy" id="63359"/>
    <lineage>
        <taxon>Eukaryota</taxon>
        <taxon>Viridiplantae</taxon>
        <taxon>Streptophyta</taxon>
        <taxon>Embryophyta</taxon>
        <taxon>Tracheophyta</taxon>
        <taxon>Spermatophyta</taxon>
        <taxon>Magnoliopsida</taxon>
        <taxon>eudicotyledons</taxon>
        <taxon>Gunneridae</taxon>
        <taxon>Pentapetalae</taxon>
        <taxon>Saxifragales</taxon>
        <taxon>Altingiaceae</taxon>
        <taxon>Liquidambar</taxon>
    </lineage>
</organism>
<feature type="transmembrane region" description="Helical" evidence="9">
    <location>
        <begin position="312"/>
        <end position="335"/>
    </location>
</feature>
<gene>
    <name evidence="11" type="ORF">L1049_028155</name>
</gene>
<evidence type="ECO:0000256" key="1">
    <source>
        <dbReference type="ARBA" id="ARBA00012513"/>
    </source>
</evidence>
<evidence type="ECO:0000256" key="8">
    <source>
        <dbReference type="ARBA" id="ARBA00048679"/>
    </source>
</evidence>
<comment type="catalytic activity">
    <reaction evidence="7">
        <text>L-threonyl-[protein] + ATP = O-phospho-L-threonyl-[protein] + ADP + H(+)</text>
        <dbReference type="Rhea" id="RHEA:46608"/>
        <dbReference type="Rhea" id="RHEA-COMP:11060"/>
        <dbReference type="Rhea" id="RHEA-COMP:11605"/>
        <dbReference type="ChEBI" id="CHEBI:15378"/>
        <dbReference type="ChEBI" id="CHEBI:30013"/>
        <dbReference type="ChEBI" id="CHEBI:30616"/>
        <dbReference type="ChEBI" id="CHEBI:61977"/>
        <dbReference type="ChEBI" id="CHEBI:456216"/>
        <dbReference type="EC" id="2.7.11.1"/>
    </reaction>
</comment>
<dbReference type="Pfam" id="PF07714">
    <property type="entry name" value="PK_Tyr_Ser-Thr"/>
    <property type="match status" value="1"/>
</dbReference>